<evidence type="ECO:0000256" key="1">
    <source>
        <dbReference type="SAM" id="Phobius"/>
    </source>
</evidence>
<dbReference type="PROSITE" id="PS50206">
    <property type="entry name" value="RHODANESE_3"/>
    <property type="match status" value="1"/>
</dbReference>
<reference evidence="3 4" key="1">
    <citation type="submission" date="2023-08" db="EMBL/GenBank/DDBJ databases">
        <title>Whole-genome sequencing of halo(alkali)philic microorganisms from hypersaline lakes.</title>
        <authorList>
            <person name="Sorokin D.Y."/>
            <person name="Abbas B."/>
            <person name="Merkel A.Y."/>
        </authorList>
    </citation>
    <scope>NUCLEOTIDE SEQUENCE [LARGE SCALE GENOMIC DNA]</scope>
    <source>
        <strain evidence="3 4">AB-CW4</strain>
    </source>
</reference>
<dbReference type="PANTHER" id="PTHR43031:SF18">
    <property type="entry name" value="RHODANESE-RELATED SULFURTRANSFERASES"/>
    <property type="match status" value="1"/>
</dbReference>
<dbReference type="SUPFAM" id="SSF52821">
    <property type="entry name" value="Rhodanese/Cell cycle control phosphatase"/>
    <property type="match status" value="1"/>
</dbReference>
<accession>A0ABU0W762</accession>
<organism evidence="3 4">
    <name type="scientific">Natronospira bacteriovora</name>
    <dbReference type="NCBI Taxonomy" id="3069753"/>
    <lineage>
        <taxon>Bacteria</taxon>
        <taxon>Pseudomonadati</taxon>
        <taxon>Pseudomonadota</taxon>
        <taxon>Gammaproteobacteria</taxon>
        <taxon>Natronospirales</taxon>
        <taxon>Natronospiraceae</taxon>
        <taxon>Natronospira</taxon>
    </lineage>
</organism>
<keyword evidence="1" id="KW-0472">Membrane</keyword>
<name>A0ABU0W762_9GAMM</name>
<keyword evidence="4" id="KW-1185">Reference proteome</keyword>
<evidence type="ECO:0000313" key="3">
    <source>
        <dbReference type="EMBL" id="MDQ2069866.1"/>
    </source>
</evidence>
<evidence type="ECO:0000259" key="2">
    <source>
        <dbReference type="PROSITE" id="PS50206"/>
    </source>
</evidence>
<dbReference type="InterPro" id="IPR050229">
    <property type="entry name" value="GlpE_sulfurtransferase"/>
</dbReference>
<evidence type="ECO:0000313" key="4">
    <source>
        <dbReference type="Proteomes" id="UP001239019"/>
    </source>
</evidence>
<dbReference type="Proteomes" id="UP001239019">
    <property type="component" value="Unassembled WGS sequence"/>
</dbReference>
<feature type="transmembrane region" description="Helical" evidence="1">
    <location>
        <begin position="12"/>
        <end position="30"/>
    </location>
</feature>
<proteinExistence type="predicted"/>
<keyword evidence="1" id="KW-0812">Transmembrane</keyword>
<dbReference type="CDD" id="cd00158">
    <property type="entry name" value="RHOD"/>
    <property type="match status" value="1"/>
</dbReference>
<dbReference type="SMART" id="SM00450">
    <property type="entry name" value="RHOD"/>
    <property type="match status" value="1"/>
</dbReference>
<dbReference type="RefSeq" id="WP_306728360.1">
    <property type="nucleotide sequence ID" value="NZ_JAVDDT010000004.1"/>
</dbReference>
<gene>
    <name evidence="3" type="ORF">RBH19_08275</name>
</gene>
<keyword evidence="1" id="KW-1133">Transmembrane helix</keyword>
<sequence>MEKLLEFASEHTILVLALVTVFVLFVFSEIRRGTRPFRDVEPGQATRLINDGAVVVDLRQPDAYRNGHIAGAANYPGDRIEAHVDDIRKRLKKAHQQPLLVYCDTGMTSARPATWLARQELGVEVINLKGGVTAWQRENLPLKKG</sequence>
<dbReference type="Pfam" id="PF00581">
    <property type="entry name" value="Rhodanese"/>
    <property type="match status" value="1"/>
</dbReference>
<dbReference type="EMBL" id="JAVDDT010000004">
    <property type="protein sequence ID" value="MDQ2069866.1"/>
    <property type="molecule type" value="Genomic_DNA"/>
</dbReference>
<feature type="domain" description="Rhodanese" evidence="2">
    <location>
        <begin position="49"/>
        <end position="144"/>
    </location>
</feature>
<protein>
    <submittedName>
        <fullName evidence="3">Rhodanese-like domain-containing protein</fullName>
    </submittedName>
</protein>
<comment type="caution">
    <text evidence="3">The sequence shown here is derived from an EMBL/GenBank/DDBJ whole genome shotgun (WGS) entry which is preliminary data.</text>
</comment>
<dbReference type="InterPro" id="IPR036873">
    <property type="entry name" value="Rhodanese-like_dom_sf"/>
</dbReference>
<dbReference type="InterPro" id="IPR001763">
    <property type="entry name" value="Rhodanese-like_dom"/>
</dbReference>
<dbReference type="Gene3D" id="3.40.250.10">
    <property type="entry name" value="Rhodanese-like domain"/>
    <property type="match status" value="1"/>
</dbReference>
<dbReference type="PANTHER" id="PTHR43031">
    <property type="entry name" value="FAD-DEPENDENT OXIDOREDUCTASE"/>
    <property type="match status" value="1"/>
</dbReference>